<sequence length="245" mass="28767">MNIDDNKNLEVSIECDELCFGYDSSSDKEEEDLINNEGKFSESMEVSNCSYKIQEVEKKLNELSYDDINYARVHDFVARLDEKGQDFNGNLNMRQMVCNREGTRRKKYLEMENRKKDHKPITRVMCQAKIRFHYDLILQKWRVTKFEETHNHDLIPPKYIQFVPAYRTMTDADKAQADSFHFYGVRICHIIGFMVVQKGGPNRTGFTKKDLYNHFDRSRRAKIKDGDAHAALSYLISKADEDPLL</sequence>
<dbReference type="PANTHER" id="PTHR47718">
    <property type="entry name" value="OS01G0519700 PROTEIN"/>
    <property type="match status" value="1"/>
</dbReference>
<dbReference type="Pfam" id="PF03101">
    <property type="entry name" value="FAR1"/>
    <property type="match status" value="1"/>
</dbReference>
<name>A0A445CDL2_ARAHY</name>
<evidence type="ECO:0000259" key="1">
    <source>
        <dbReference type="Pfam" id="PF03101"/>
    </source>
</evidence>
<dbReference type="Proteomes" id="UP000289738">
    <property type="component" value="Chromosome A07"/>
</dbReference>
<comment type="caution">
    <text evidence="2">The sequence shown here is derived from an EMBL/GenBank/DDBJ whole genome shotgun (WGS) entry which is preliminary data.</text>
</comment>
<organism evidence="2 3">
    <name type="scientific">Arachis hypogaea</name>
    <name type="common">Peanut</name>
    <dbReference type="NCBI Taxonomy" id="3818"/>
    <lineage>
        <taxon>Eukaryota</taxon>
        <taxon>Viridiplantae</taxon>
        <taxon>Streptophyta</taxon>
        <taxon>Embryophyta</taxon>
        <taxon>Tracheophyta</taxon>
        <taxon>Spermatophyta</taxon>
        <taxon>Magnoliopsida</taxon>
        <taxon>eudicotyledons</taxon>
        <taxon>Gunneridae</taxon>
        <taxon>Pentapetalae</taxon>
        <taxon>rosids</taxon>
        <taxon>fabids</taxon>
        <taxon>Fabales</taxon>
        <taxon>Fabaceae</taxon>
        <taxon>Papilionoideae</taxon>
        <taxon>50 kb inversion clade</taxon>
        <taxon>dalbergioids sensu lato</taxon>
        <taxon>Dalbergieae</taxon>
        <taxon>Pterocarpus clade</taxon>
        <taxon>Arachis</taxon>
    </lineage>
</organism>
<dbReference type="AlphaFoldDB" id="A0A445CDL2"/>
<feature type="domain" description="FAR1" evidence="1">
    <location>
        <begin position="69"/>
        <end position="155"/>
    </location>
</feature>
<reference evidence="2 3" key="1">
    <citation type="submission" date="2019-01" db="EMBL/GenBank/DDBJ databases">
        <title>Sequencing of cultivated peanut Arachis hypogaea provides insights into genome evolution and oil improvement.</title>
        <authorList>
            <person name="Chen X."/>
        </authorList>
    </citation>
    <scope>NUCLEOTIDE SEQUENCE [LARGE SCALE GENOMIC DNA]</scope>
    <source>
        <strain evidence="3">cv. Fuhuasheng</strain>
        <tissue evidence="2">Leaves</tissue>
    </source>
</reference>
<protein>
    <recommendedName>
        <fullName evidence="1">FAR1 domain-containing protein</fullName>
    </recommendedName>
</protein>
<dbReference type="EMBL" id="SDMP01000007">
    <property type="protein sequence ID" value="RYR49042.1"/>
    <property type="molecule type" value="Genomic_DNA"/>
</dbReference>
<evidence type="ECO:0000313" key="2">
    <source>
        <dbReference type="EMBL" id="RYR49042.1"/>
    </source>
</evidence>
<accession>A0A445CDL2</accession>
<gene>
    <name evidence="2" type="ORF">Ahy_A07g035322</name>
</gene>
<evidence type="ECO:0000313" key="3">
    <source>
        <dbReference type="Proteomes" id="UP000289738"/>
    </source>
</evidence>
<proteinExistence type="predicted"/>
<keyword evidence="3" id="KW-1185">Reference proteome</keyword>
<dbReference type="InterPro" id="IPR004330">
    <property type="entry name" value="FAR1_DNA_bnd_dom"/>
</dbReference>
<dbReference type="PANTHER" id="PTHR47718:SF15">
    <property type="entry name" value="PROTEIN FAR1-RELATED SEQUENCE 5-LIKE"/>
    <property type="match status" value="1"/>
</dbReference>